<evidence type="ECO:0000313" key="3">
    <source>
        <dbReference type="Proteomes" id="UP001549291"/>
    </source>
</evidence>
<evidence type="ECO:0000256" key="1">
    <source>
        <dbReference type="SAM" id="MobiDB-lite"/>
    </source>
</evidence>
<gene>
    <name evidence="2" type="ORF">ABIF63_000032</name>
</gene>
<keyword evidence="3" id="KW-1185">Reference proteome</keyword>
<sequence length="3922" mass="421545">MLDFVRLTGLFCEPEGEADALKSCWERIPVDLEDLRKSAEALYARAASAEGEGADTASSVARVEGERAVIAIAALGQSWGWQQSQPGSTPQTAAPLRLGKCGENGANRTVPKELVDAIHQMAEIKVYAKLQRAKGYFPELREAIEELHEVLAADKPTAEQMDTFCRFSSAVDSRTNTRLADFIANPEKAGAAKDKAQLLQNHHKRACAEGLAADRQGFCSIAPGEHAISFSDYLRGSFRSWNKANTLVKDKLPEVLGSVADRLTQDRAALAVVQNKKIQLSVVVANLIAGRIPPIEPKKDAPVGVASSEARSQFGLLLTRLEAKTSEENRPKQNAGCAVLNVKSAIHNVDRLVEELKALMEKAGDTEKGATKQQLFADFAKNARAWLSEAISNDDLAAIKTATEQLAKLEDHLTIAKLSDSGAGLALEADLQRACAHDGKIEIEMAFRLAPKSAGSVKAQREAVVGVALAVQLRRSILVSMEVSEFRSGLLGGTLENTLSNLAKENLPKDFAADLSELCALPAALGSSPEARRCAWPAALQLPTRARVVFDADLTAVAIALPDWLGAVLPDQCPRSITIGQSGDIASLLTCFGGELKKHEPALRAMLGQRFLQLQADAQAKIDAQFSAPLIRLIGEQHSKSDTCKPTVSVALTDDSGALDAIRRSVMVTNYHVLDKDRKDAALPSRVSVLKLHASLAVDNCLRSNQTLPQRLLGIWRGTTLTWSRTLEVTLPRAVENGAGAGSSDPLDAWFDGLSAFARNAETMLFVWDDPLSNPIDLDRNIAASLLLLSNHLELCKAPDGQGEELNFHFSAISNNGGFMSEPCTATDSAQPLVLARGVNFRSLLPSRELENVAIGPITGTLKSSVALHLKDLLDFGSMPDLSDDAKSCSNVLSANRLSFDIDSGTIGTSAIEKLPRLHLIVGWETGKSASLALLSDPPNTITPIERVIASIAHLPANDIKVIGFAVDGGDVKPCVKTASTVTRLAAKLGSTFVAELLSSDATSKLGEASRDLTHLGTLVTFIRDSQPRNEEYERARKASDLLLRLRSCAGGKEGGNYLTCDYVIAIEGCQLQLRIDATDFSATKLRFDGSRLAIPAGCAPTALSTLFGSDTTADLPFTLSEPVLEIGDTIEFGAQLVRPPTSLNSAAVHSCLDQLSAGQQAIHFKVNSSRSASIDRSAVDRLTDCAKKYAISKAADAILPPMANLQELASRVNETIWTWVDDTNAAMKKACDSLTTGPLNCKGITIGQAAKMFPSDLLRASNEICTIVAAPIDSALQTGKKVFKAKEQCIHLLSGEICAQKPSDPICSAHLIGFQFEANIDLPGVQKVSAKAHFLPPNNFKVDSCFQGIDSKAPRSGYLQVKVEANCKDELLGLSGTISFANDLLSDQTGKQFSISAPISLRVNLKTASVSIDIKAPKWTAILNDEFSRALTGRKLLVSGNGIEVAKAEVDDNGIATINGTVILDLGENHVQVPGFKLTIDLLRGTFKADPFDARAAMSGLFSRQFGQMLSIPGVLTVVPEDPVFDRSGNFKSVSATATVEAELFAATLPRITFDQTGVHINDPVSIGLAFNAEIPIPPLSLTRISGTISQKFLSLGAEATFGQKTMAYLVKATGKFTLPFDLAHEDITANEQMVVFTVIPLGKSTSVINVGKPLLSRTIEIGGPLKPIIWLHGQAELDKSKLSGDTEFSLFGVNLSRNKLNADIGSGSVSASGNANIGIGKLDYAFNSKQFVRDARLGMNGAIGIGGFNLSEFKILATVSSAAVKFRVLGISLGLVSPGLKDINSDMLLKLLGKLFSFDLKDLGKALEAILSGNLTINPFSHFGKDQGNGIASSDGNGSEGEPGSENGGGETGGIPGAAADAAKQTPSGEGNKKDHDEADSNVKQKTEELKQDAKGASPGASKPLLNRDGNKVMQFALRANGAEPTIVGDFVEAGHDSVTPLLVLKQGSEPKFFFSTTNDPTHLGIVPAPVLLASDLLVASEASKALFLPGPPESRNQDDNPIKGLCATGAISEVDLLLFPGNRDADTPKRLPAGLLGLCLEGLENLGKNEAANDLLEAGLRVASIGLPNWSPGNPKDRDKIEGPMRSAWFQCDDPGKGKISGLGMLFTGELASRVILRKQDATISYFRMSGFPYGAGDDELKERQAACLLLANTKPTRDDQPFDFITLNETNSNRIAGRTPSGDELKFDGSKWVQIDTDDTQGVPPLILPISPRQDEHDHQIRQAIQGQNEGRRSNSQEKVANPSRAYAPGGRFLCVIQNGGVPSLAEKDNRDKPFLNLEHSEFVFERGAKKTDFPLVAQESEDCSLSGDPAQLVIYNPWKTPSIGRVMAHQNDCALDLFWREGTVPHHKGFELTASLCASVQTQTANRGIFDHDMYWVFEPFMSCLNRLADRDKCIPMPEPTMVGGGWSNTNRVVIAPALPGQGVFVWADRIQFQSKRGLRLQGSQEALNNLIRREWKPAAIDAFTEWFQHNPTDLRLIHSKDQEMSFMGASTGQSTTSVLRINFGVAQGKEGAKTAIDFISVPGVLSEETIVSVLDQSGVIPATPNRTEVALISNKDGLTFAVKQAPKNDQETRWDLYKNNTRLKAVLLGGLTSEDMVLGLAAALDRLANMSGEIRIAHNSNALLLTNGEDAFVADRATGSCVEPLLRAGTEDAIRKPIIDLWVRDFASSQIKLATCAGAVIDIKPRLVSVDGQAFKIVDYPAGVLDRLVASHVLANGRSMTVLRQAGTSASFGEAENQAIAYGLGQKSDRLDLLGQIGEDRLRFKSGQKAGLAGPLFACPFADSEKLSQPSVVLNEYLASIDKQCKEGKVDFGKDIHVQPIVTSDGTFDIVAGPVPDSNAVWSVFFGDGKGDSAKIQSARVTFDESVRDTEYFDDLLALARAWVEGHSRVGRGLSVKLTQYGGDGGVVVAIAGGQAFAATTSGAAARHFWQLGGSEPIADPFVALDQTKIPVAVGRLKADLELLSASQATNSKRAGSFCVLQSKGATLWPSLLEEVTPLPDETQLFEQRYQSLGSERALIVVASDAPSCQSLQDEIQEVYRDELRLVAFVAPHNGRSREVWLGEDALSGGRSLTRRDPAPCLFRSRADQTEIFRALRDRPQALDCPASLFKTILTEANGATSRLVLTDRGSGDVTTAWVEDAGDFKAIGLIGSVQNYTEDHWRLLRESDLSRDVSRMAVTLPWRNENAEALIVAPLGDKIFSRSVDRRDCEAGACKVRVRTVETLGFSRNSENCAVQSALKLLPSEQNCAVLAALKEWASRKDDPAGLVFLPGTKARFWILNNARSADLFKLGSKRTYNVAIEANSLDTNALMHALYKANEAVVDAIEDGKDFPSTLRIKESMVLIGKTRLVLQMLGGDVPVHIATYDKEPEHSLTDSVIAALARDPMRCIEMDPCLLLTRQRNFALVGSAKATLGSADSESFGQASIFGREAHITALIDRLLEVANKSQLAIGAGIIVPMGSGQGLLADAQARWALFFDANASRQITLRPALSSLDSNKLAQGFIEQERSDFVARLVALRDEPSLGLSNHRDWFACSERSLTMFDHGRIGSVTAVGESIEPFCAAIEKNSFELNEGDGSLLMQRMDKYLLFKAVPGGNVKLRIWAPSLTGREAVELPFDPANISKPSLENDILTAAVACEDVLVVAREGTGFALVRKLTPQRKCSIAFEGESGKTTTTDIDQSTFFIKREVHGAAPIVAGADLPTETIAPRLSEILREIERRATAKSSDGNPIRVRARQDLPSILETKNAVLEANDGTAPKRSKIIGWLPQQDGPVQTITGSGPEIDLLWESLGSRIPKLSGTTLRLDAFIKAAGAVLSDDANHSITVAPDSADPGSVTRDRDAVVNAIKDTCSKIATFDKCSRISPIDVAKAALKGTKGPDGGRRIAYDERNSIIWPENAWTFWNNIGHLPQAQ</sequence>
<name>A0ABV2RI58_BRAJP</name>
<feature type="region of interest" description="Disordered" evidence="1">
    <location>
        <begin position="2229"/>
        <end position="2249"/>
    </location>
</feature>
<reference evidence="2 3" key="1">
    <citation type="submission" date="2024-06" db="EMBL/GenBank/DDBJ databases">
        <title>Genomic Encyclopedia of Type Strains, Phase V (KMG-V): Genome sequencing to study the core and pangenomes of soil and plant-associated prokaryotes.</title>
        <authorList>
            <person name="Whitman W."/>
        </authorList>
    </citation>
    <scope>NUCLEOTIDE SEQUENCE [LARGE SCALE GENOMIC DNA]</scope>
    <source>
        <strain evidence="2 3">USDA 160</strain>
    </source>
</reference>
<dbReference type="RefSeq" id="WP_354269794.1">
    <property type="nucleotide sequence ID" value="NZ_JBEPTQ010000001.1"/>
</dbReference>
<dbReference type="Proteomes" id="UP001549291">
    <property type="component" value="Unassembled WGS sequence"/>
</dbReference>
<organism evidence="2 3">
    <name type="scientific">Bradyrhizobium japonicum</name>
    <dbReference type="NCBI Taxonomy" id="375"/>
    <lineage>
        <taxon>Bacteria</taxon>
        <taxon>Pseudomonadati</taxon>
        <taxon>Pseudomonadota</taxon>
        <taxon>Alphaproteobacteria</taxon>
        <taxon>Hyphomicrobiales</taxon>
        <taxon>Nitrobacteraceae</taxon>
        <taxon>Bradyrhizobium</taxon>
    </lineage>
</organism>
<proteinExistence type="predicted"/>
<feature type="region of interest" description="Disordered" evidence="1">
    <location>
        <begin position="1828"/>
        <end position="1910"/>
    </location>
</feature>
<comment type="caution">
    <text evidence="2">The sequence shown here is derived from an EMBL/GenBank/DDBJ whole genome shotgun (WGS) entry which is preliminary data.</text>
</comment>
<protein>
    <submittedName>
        <fullName evidence="2">Uncharacterized protein</fullName>
    </submittedName>
</protein>
<feature type="compositionally biased region" description="Gly residues" evidence="1">
    <location>
        <begin position="1840"/>
        <end position="1858"/>
    </location>
</feature>
<feature type="compositionally biased region" description="Basic and acidic residues" evidence="1">
    <location>
        <begin position="1873"/>
        <end position="1896"/>
    </location>
</feature>
<accession>A0ABV2RI58</accession>
<dbReference type="EMBL" id="JBEPTQ010000001">
    <property type="protein sequence ID" value="MET4715929.1"/>
    <property type="molecule type" value="Genomic_DNA"/>
</dbReference>
<evidence type="ECO:0000313" key="2">
    <source>
        <dbReference type="EMBL" id="MET4715929.1"/>
    </source>
</evidence>